<gene>
    <name evidence="8" type="ORF">EHS89_03270</name>
</gene>
<keyword evidence="9" id="KW-1185">Reference proteome</keyword>
<dbReference type="GO" id="GO:0022857">
    <property type="term" value="F:transmembrane transporter activity"/>
    <property type="evidence" value="ECO:0007669"/>
    <property type="project" value="InterPro"/>
</dbReference>
<comment type="subcellular location">
    <subcellularLocation>
        <location evidence="1">Cell membrane</location>
        <topology evidence="1">Multi-pass membrane protein</topology>
    </subcellularLocation>
</comment>
<evidence type="ECO:0000256" key="5">
    <source>
        <dbReference type="ARBA" id="ARBA00022989"/>
    </source>
</evidence>
<dbReference type="AlphaFoldDB" id="A0A3P1SWN1"/>
<dbReference type="Proteomes" id="UP000267535">
    <property type="component" value="Unassembled WGS sequence"/>
</dbReference>
<protein>
    <submittedName>
        <fullName evidence="8">BCCT family transporter</fullName>
    </submittedName>
</protein>
<feature type="transmembrane region" description="Helical" evidence="7">
    <location>
        <begin position="170"/>
        <end position="189"/>
    </location>
</feature>
<feature type="transmembrane region" description="Helical" evidence="7">
    <location>
        <begin position="36"/>
        <end position="55"/>
    </location>
</feature>
<feature type="transmembrane region" description="Helical" evidence="7">
    <location>
        <begin position="75"/>
        <end position="99"/>
    </location>
</feature>
<comment type="caution">
    <text evidence="8">The sequence shown here is derived from an EMBL/GenBank/DDBJ whole genome shotgun (WGS) entry which is preliminary data.</text>
</comment>
<evidence type="ECO:0000256" key="3">
    <source>
        <dbReference type="ARBA" id="ARBA00022475"/>
    </source>
</evidence>
<evidence type="ECO:0000256" key="6">
    <source>
        <dbReference type="ARBA" id="ARBA00023136"/>
    </source>
</evidence>
<dbReference type="EMBL" id="RQXV01000001">
    <property type="protein sequence ID" value="RRD01591.1"/>
    <property type="molecule type" value="Genomic_DNA"/>
</dbReference>
<evidence type="ECO:0000256" key="1">
    <source>
        <dbReference type="ARBA" id="ARBA00004651"/>
    </source>
</evidence>
<dbReference type="OrthoDB" id="5596354at2"/>
<keyword evidence="5 7" id="KW-1133">Transmembrane helix</keyword>
<dbReference type="Pfam" id="PF02028">
    <property type="entry name" value="BCCT"/>
    <property type="match status" value="1"/>
</dbReference>
<organism evidence="8 9">
    <name type="scientific">Amphritea balenae</name>
    <dbReference type="NCBI Taxonomy" id="452629"/>
    <lineage>
        <taxon>Bacteria</taxon>
        <taxon>Pseudomonadati</taxon>
        <taxon>Pseudomonadota</taxon>
        <taxon>Gammaproteobacteria</taxon>
        <taxon>Oceanospirillales</taxon>
        <taxon>Oceanospirillaceae</taxon>
        <taxon>Amphritea</taxon>
    </lineage>
</organism>
<feature type="transmembrane region" description="Helical" evidence="7">
    <location>
        <begin position="227"/>
        <end position="246"/>
    </location>
</feature>
<feature type="transmembrane region" description="Helical" evidence="7">
    <location>
        <begin position="325"/>
        <end position="342"/>
    </location>
</feature>
<feature type="transmembrane region" description="Helical" evidence="7">
    <location>
        <begin position="146"/>
        <end position="163"/>
    </location>
</feature>
<dbReference type="InterPro" id="IPR000060">
    <property type="entry name" value="BCCT_transptr"/>
</dbReference>
<feature type="transmembrane region" description="Helical" evidence="7">
    <location>
        <begin position="348"/>
        <end position="366"/>
    </location>
</feature>
<proteinExistence type="predicted"/>
<sequence length="377" mass="42387">MTTILTVAILVTLLTSGYIVVRAGNINCKGSMPSSLFAFIAILFTSGLDVGLIMFPLTEFPTYAAEEVYQFTNPLAIEFGFWGFLVWGFYFLTTFYFCVIEPKVKLFEIPVIKLVNNIVIIGTCAFTGFLFLSYLPSYVDGISDPVRFGLVAVVVLMAVLSSTDISYVKILSIGSTWLFFGLIALMMFSTNGLGFSELLGTMASIGGYFTNLDQFTRPISDYHEFYLFWWFSWSIMIGQFVARFVGGIKTWQLCIALLVIPSIPLAIWFSVLYYNYVNAIEMTEYLKLAMVFVGIVFVINSLDSLIRLYTQNLALTPERFGKGKYILGNFIAMYGLILAYQFTPFDIAWIGLIVIGLYAAIYILLLQKRNQLVAQTV</sequence>
<feature type="transmembrane region" description="Helical" evidence="7">
    <location>
        <begin position="285"/>
        <end position="305"/>
    </location>
</feature>
<dbReference type="RefSeq" id="WP_124924664.1">
    <property type="nucleotide sequence ID" value="NZ_BMOH01000001.1"/>
</dbReference>
<evidence type="ECO:0000256" key="2">
    <source>
        <dbReference type="ARBA" id="ARBA00022448"/>
    </source>
</evidence>
<evidence type="ECO:0000313" key="8">
    <source>
        <dbReference type="EMBL" id="RRD01591.1"/>
    </source>
</evidence>
<feature type="transmembrane region" description="Helical" evidence="7">
    <location>
        <begin position="111"/>
        <end position="134"/>
    </location>
</feature>
<evidence type="ECO:0000313" key="9">
    <source>
        <dbReference type="Proteomes" id="UP000267535"/>
    </source>
</evidence>
<keyword evidence="4 7" id="KW-0812">Transmembrane</keyword>
<keyword evidence="3" id="KW-1003">Cell membrane</keyword>
<reference evidence="8 9" key="1">
    <citation type="submission" date="2018-11" db="EMBL/GenBank/DDBJ databases">
        <title>The draft genome sequence of Amphritea balenae JAMM 1525T.</title>
        <authorList>
            <person name="Fang Z."/>
            <person name="Zhang Y."/>
            <person name="Han X."/>
        </authorList>
    </citation>
    <scope>NUCLEOTIDE SEQUENCE [LARGE SCALE GENOMIC DNA]</scope>
    <source>
        <strain evidence="8 9">JAMM 1525</strain>
    </source>
</reference>
<accession>A0A3P1SWN1</accession>
<keyword evidence="2" id="KW-0813">Transport</keyword>
<feature type="transmembrane region" description="Helical" evidence="7">
    <location>
        <begin position="6"/>
        <end position="24"/>
    </location>
</feature>
<feature type="transmembrane region" description="Helical" evidence="7">
    <location>
        <begin position="253"/>
        <end position="273"/>
    </location>
</feature>
<keyword evidence="6 7" id="KW-0472">Membrane</keyword>
<evidence type="ECO:0000256" key="7">
    <source>
        <dbReference type="SAM" id="Phobius"/>
    </source>
</evidence>
<name>A0A3P1SWN1_9GAMM</name>
<evidence type="ECO:0000256" key="4">
    <source>
        <dbReference type="ARBA" id="ARBA00022692"/>
    </source>
</evidence>
<dbReference type="GO" id="GO:0005886">
    <property type="term" value="C:plasma membrane"/>
    <property type="evidence" value="ECO:0007669"/>
    <property type="project" value="UniProtKB-SubCell"/>
</dbReference>